<sequence>MLILHLSDIHFRKSEIQTAQDPNFHLRNELIRDAAQKCAHIGVPDVVIVSGDIAFSGDPEEFSFATDWLERLCEACRCSMASVFVVPGNHDVVRNLADRNLVQMIHRTIKSAPNPNTEIMKQLSDPDARRLLYESLDNYNQFAQQFFCDLLPPDRTRVVRDLVLNDGSTLRLWGLNSSFVSSSHDIPGELFVDPASLQITRGDGIVNAVITHHHLTWLGNARGLEDHLNDVAPLQIFGHIHTNRVDMVRDYVRLAASAMNPDRHEDGWEPGYNLIELDVSGGPTRRILNIRAHIRVWQTAPGGFQAKMDRDSSVFEHSIRLEDWNSSTETSSSLVAQSPPSELVPEMMSVREGNSMNTLRDLGLRFYRLTFSQKLEIAGRLELLEDDDMRLPDYERFRQVLLRAHERGMLDVFAAAVTEAEQR</sequence>
<evidence type="ECO:0000256" key="2">
    <source>
        <dbReference type="ARBA" id="ARBA00022801"/>
    </source>
</evidence>
<evidence type="ECO:0000259" key="5">
    <source>
        <dbReference type="Pfam" id="PF00149"/>
    </source>
</evidence>
<dbReference type="InterPro" id="IPR029052">
    <property type="entry name" value="Metallo-depent_PP-like"/>
</dbReference>
<dbReference type="Proteomes" id="UP000044625">
    <property type="component" value="Unassembled WGS sequence"/>
</dbReference>
<evidence type="ECO:0000313" key="8">
    <source>
        <dbReference type="EMBL" id="CRY65791.1"/>
    </source>
</evidence>
<keyword evidence="2" id="KW-0378">Hydrolase</keyword>
<name>A0A0T9R2U9_9GAMM</name>
<dbReference type="EMBL" id="CWJL01000005">
    <property type="protein sequence ID" value="CRY65791.1"/>
    <property type="molecule type" value="Genomic_DNA"/>
</dbReference>
<evidence type="ECO:0000313" key="7">
    <source>
        <dbReference type="EMBL" id="CNI41803.1"/>
    </source>
</evidence>
<organism evidence="7 10">
    <name type="scientific">Yersinia pekkanenii</name>
    <dbReference type="NCBI Taxonomy" id="1288385"/>
    <lineage>
        <taxon>Bacteria</taxon>
        <taxon>Pseudomonadati</taxon>
        <taxon>Pseudomonadota</taxon>
        <taxon>Gammaproteobacteria</taxon>
        <taxon>Enterobacterales</taxon>
        <taxon>Yersiniaceae</taxon>
        <taxon>Yersinia</taxon>
    </lineage>
</organism>
<keyword evidence="1" id="KW-0479">Metal-binding</keyword>
<dbReference type="Pfam" id="PF19976">
    <property type="entry name" value="GAAD"/>
    <property type="match status" value="1"/>
</dbReference>
<dbReference type="AlphaFoldDB" id="A0A0T9R2U9"/>
<reference evidence="8 9" key="2">
    <citation type="submission" date="2015-03" db="EMBL/GenBank/DDBJ databases">
        <authorList>
            <consortium name="Pathogen Informatics"/>
            <person name="Murphy D."/>
        </authorList>
    </citation>
    <scope>NUCLEOTIDE SEQUENCE [LARGE SCALE GENOMIC DNA]</scope>
    <source>
        <strain evidence="8">Type strain: CIP110230</strain>
        <strain evidence="9">type strain: CIP110230</strain>
    </source>
</reference>
<dbReference type="GO" id="GO:0046872">
    <property type="term" value="F:metal ion binding"/>
    <property type="evidence" value="ECO:0007669"/>
    <property type="project" value="UniProtKB-KW"/>
</dbReference>
<dbReference type="GO" id="GO:0016787">
    <property type="term" value="F:hydrolase activity"/>
    <property type="evidence" value="ECO:0007669"/>
    <property type="project" value="UniProtKB-KW"/>
</dbReference>
<reference evidence="7" key="3">
    <citation type="submission" date="2015-03" db="EMBL/GenBank/DDBJ databases">
        <authorList>
            <person name="Murphy D."/>
        </authorList>
    </citation>
    <scope>NUCLEOTIDE SEQUENCE [LARGE SCALE GENOMIC DNA]</scope>
    <source>
        <strain evidence="7">A125KOH2</strain>
    </source>
</reference>
<protein>
    <submittedName>
        <fullName evidence="7">Calcineurin-like phosphoesterase superfamily domain</fullName>
    </submittedName>
</protein>
<keyword evidence="3" id="KW-0408">Iron</keyword>
<accession>A0A0T9R2U9</accession>
<keyword evidence="9" id="KW-1185">Reference proteome</keyword>
<dbReference type="STRING" id="1288385.ERS137968_01507"/>
<dbReference type="Proteomes" id="UP000045840">
    <property type="component" value="Unassembled WGS sequence"/>
</dbReference>
<dbReference type="SUPFAM" id="SSF56300">
    <property type="entry name" value="Metallo-dependent phosphatases"/>
    <property type="match status" value="1"/>
</dbReference>
<evidence type="ECO:0000256" key="3">
    <source>
        <dbReference type="ARBA" id="ARBA00023004"/>
    </source>
</evidence>
<evidence type="ECO:0000256" key="4">
    <source>
        <dbReference type="ARBA" id="ARBA00025742"/>
    </source>
</evidence>
<dbReference type="EMBL" id="CQAZ01000048">
    <property type="protein sequence ID" value="CNI41803.1"/>
    <property type="molecule type" value="Genomic_DNA"/>
</dbReference>
<dbReference type="OrthoDB" id="9784378at2"/>
<dbReference type="PANTHER" id="PTHR42988">
    <property type="entry name" value="PHOSPHOHYDROLASE"/>
    <property type="match status" value="1"/>
</dbReference>
<reference evidence="10" key="1">
    <citation type="submission" date="2015-03" db="EMBL/GenBank/DDBJ databases">
        <authorList>
            <consortium name="Pathogen Informatics"/>
        </authorList>
    </citation>
    <scope>NUCLEOTIDE SEQUENCE [LARGE SCALE GENOMIC DNA]</scope>
    <source>
        <strain evidence="10">A125KOH2</strain>
    </source>
</reference>
<dbReference type="InterPro" id="IPR004843">
    <property type="entry name" value="Calcineurin-like_PHP"/>
</dbReference>
<dbReference type="Gene3D" id="3.60.21.10">
    <property type="match status" value="1"/>
</dbReference>
<proteinExistence type="inferred from homology"/>
<feature type="domain" description="GTPase-associated adaptor" evidence="6">
    <location>
        <begin position="359"/>
        <end position="418"/>
    </location>
</feature>
<feature type="domain" description="Calcineurin-like phosphoesterase" evidence="5">
    <location>
        <begin position="1"/>
        <end position="242"/>
    </location>
</feature>
<evidence type="ECO:0000256" key="1">
    <source>
        <dbReference type="ARBA" id="ARBA00022723"/>
    </source>
</evidence>
<dbReference type="InterPro" id="IPR050884">
    <property type="entry name" value="CNP_phosphodiesterase-III"/>
</dbReference>
<dbReference type="Pfam" id="PF00149">
    <property type="entry name" value="Metallophos"/>
    <property type="match status" value="1"/>
</dbReference>
<evidence type="ECO:0000313" key="10">
    <source>
        <dbReference type="Proteomes" id="UP000045840"/>
    </source>
</evidence>
<evidence type="ECO:0000259" key="6">
    <source>
        <dbReference type="Pfam" id="PF19976"/>
    </source>
</evidence>
<evidence type="ECO:0000313" key="9">
    <source>
        <dbReference type="Proteomes" id="UP000044625"/>
    </source>
</evidence>
<dbReference type="InterPro" id="IPR045533">
    <property type="entry name" value="GAAD"/>
</dbReference>
<dbReference type="RefSeq" id="WP_049614822.1">
    <property type="nucleotide sequence ID" value="NZ_CAWMMU010000005.1"/>
</dbReference>
<gene>
    <name evidence="7" type="ORF">ERS008529_03963</name>
    <name evidence="8" type="ORF">ERS137968_01507</name>
</gene>
<dbReference type="PANTHER" id="PTHR42988:SF2">
    <property type="entry name" value="CYCLIC NUCLEOTIDE PHOSPHODIESTERASE CBUA0032-RELATED"/>
    <property type="match status" value="1"/>
</dbReference>
<comment type="similarity">
    <text evidence="4">Belongs to the cyclic nucleotide phosphodiesterase class-III family.</text>
</comment>